<feature type="transmembrane region" description="Helical" evidence="7">
    <location>
        <begin position="112"/>
        <end position="132"/>
    </location>
</feature>
<organism evidence="9 10">
    <name type="scientific">Gordonia liuliyuniae</name>
    <dbReference type="NCBI Taxonomy" id="2911517"/>
    <lineage>
        <taxon>Bacteria</taxon>
        <taxon>Bacillati</taxon>
        <taxon>Actinomycetota</taxon>
        <taxon>Actinomycetes</taxon>
        <taxon>Mycobacteriales</taxon>
        <taxon>Gordoniaceae</taxon>
        <taxon>Gordonia</taxon>
    </lineage>
</organism>
<feature type="transmembrane region" description="Helical" evidence="7">
    <location>
        <begin position="21"/>
        <end position="44"/>
    </location>
</feature>
<comment type="caution">
    <text evidence="9">The sequence shown here is derived from an EMBL/GenBank/DDBJ whole genome shotgun (WGS) entry which is preliminary data.</text>
</comment>
<feature type="transmembrane region" description="Helical" evidence="7">
    <location>
        <begin position="316"/>
        <end position="334"/>
    </location>
</feature>
<keyword evidence="2" id="KW-0813">Transport</keyword>
<feature type="transmembrane region" description="Helical" evidence="7">
    <location>
        <begin position="416"/>
        <end position="437"/>
    </location>
</feature>
<evidence type="ECO:0000313" key="9">
    <source>
        <dbReference type="EMBL" id="MCF8588934.1"/>
    </source>
</evidence>
<dbReference type="InterPro" id="IPR020846">
    <property type="entry name" value="MFS_dom"/>
</dbReference>
<dbReference type="Pfam" id="PF07690">
    <property type="entry name" value="MFS_1"/>
    <property type="match status" value="2"/>
</dbReference>
<dbReference type="SUPFAM" id="SSF103473">
    <property type="entry name" value="MFS general substrate transporter"/>
    <property type="match status" value="2"/>
</dbReference>
<comment type="subcellular location">
    <subcellularLocation>
        <location evidence="1">Cell membrane</location>
        <topology evidence="1">Multi-pass membrane protein</topology>
    </subcellularLocation>
</comment>
<dbReference type="PROSITE" id="PS50850">
    <property type="entry name" value="MFS"/>
    <property type="match status" value="1"/>
</dbReference>
<dbReference type="Gene3D" id="1.20.1720.10">
    <property type="entry name" value="Multidrug resistance protein D"/>
    <property type="match status" value="1"/>
</dbReference>
<reference evidence="9 10" key="1">
    <citation type="submission" date="2022-01" db="EMBL/GenBank/DDBJ databases">
        <authorList>
            <person name="Huang Y."/>
        </authorList>
    </citation>
    <scope>NUCLEOTIDE SEQUENCE [LARGE SCALE GENOMIC DNA]</scope>
    <source>
        <strain evidence="9 10">HY366</strain>
    </source>
</reference>
<feature type="transmembrane region" description="Helical" evidence="7">
    <location>
        <begin position="144"/>
        <end position="162"/>
    </location>
</feature>
<dbReference type="PANTHER" id="PTHR42718">
    <property type="entry name" value="MAJOR FACILITATOR SUPERFAMILY MULTIDRUG TRANSPORTER MFSC"/>
    <property type="match status" value="1"/>
</dbReference>
<protein>
    <submittedName>
        <fullName evidence="9">MFS transporter</fullName>
    </submittedName>
</protein>
<feature type="transmembrane region" description="Helical" evidence="7">
    <location>
        <begin position="346"/>
        <end position="364"/>
    </location>
</feature>
<sequence length="481" mass="49577">MTSITSTTEGTDAPPGMPRALVALIGYFVILATLVTTIPIKLLGQIGPDLGASGGLLNWVVIIGSLSGAIGTALLPPTAALFGQRRVALVTMGLLTFGSLLAAFAPNMTVLLIGRFIGGFTLGAIALALVMARANLSGRALSTVLAWIAAAEGVAAGLSFAVGGLLADTVKVDWRIIIGVLALLGLVGVVATLVVIPAHDAPSTGRVDWIGGVLLAAALALILVPLSMGSEWGWSSATVLVPLILGAVAVAVWWRLEERVAEPLVNTRALRNANFLRGWLVFFLAGGLTWVVNFTIPKFSETPESAGFGFGYNGLTSGLLMLVYCLGIVLGSAGAGPLSRYVPTRVISMMAFTGCTVGMLLMAFEHDQEWQIWVWSSIIGLSYGLASASAYMTFIRALRPEQVATAASMGQISAPLGGAVGSAAITGILTAQVLHIGGVSIPTQHSFQIGWLIGAGIAIVGLLLVALVRSDAAEDAAEDPN</sequence>
<keyword evidence="5 7" id="KW-1133">Transmembrane helix</keyword>
<dbReference type="Proteomes" id="UP001200110">
    <property type="component" value="Unassembled WGS sequence"/>
</dbReference>
<evidence type="ECO:0000256" key="4">
    <source>
        <dbReference type="ARBA" id="ARBA00022692"/>
    </source>
</evidence>
<evidence type="ECO:0000256" key="6">
    <source>
        <dbReference type="ARBA" id="ARBA00023136"/>
    </source>
</evidence>
<feature type="transmembrane region" description="Helical" evidence="7">
    <location>
        <begin position="232"/>
        <end position="254"/>
    </location>
</feature>
<feature type="domain" description="Major facilitator superfamily (MFS) profile" evidence="8">
    <location>
        <begin position="19"/>
        <end position="473"/>
    </location>
</feature>
<feature type="transmembrane region" description="Helical" evidence="7">
    <location>
        <begin position="275"/>
        <end position="296"/>
    </location>
</feature>
<dbReference type="EMBL" id="JAKKOR010000007">
    <property type="protein sequence ID" value="MCF8588934.1"/>
    <property type="molecule type" value="Genomic_DNA"/>
</dbReference>
<feature type="transmembrane region" description="Helical" evidence="7">
    <location>
        <begin position="87"/>
        <end position="106"/>
    </location>
</feature>
<keyword evidence="3" id="KW-1003">Cell membrane</keyword>
<dbReference type="PANTHER" id="PTHR42718:SF46">
    <property type="entry name" value="BLR6921 PROTEIN"/>
    <property type="match status" value="1"/>
</dbReference>
<evidence type="ECO:0000256" key="2">
    <source>
        <dbReference type="ARBA" id="ARBA00022448"/>
    </source>
</evidence>
<evidence type="ECO:0000256" key="5">
    <source>
        <dbReference type="ARBA" id="ARBA00022989"/>
    </source>
</evidence>
<keyword evidence="4 7" id="KW-0812">Transmembrane</keyword>
<keyword evidence="6 7" id="KW-0472">Membrane</keyword>
<evidence type="ECO:0000313" key="10">
    <source>
        <dbReference type="Proteomes" id="UP001200110"/>
    </source>
</evidence>
<accession>A0ABS9ITQ3</accession>
<evidence type="ECO:0000256" key="7">
    <source>
        <dbReference type="SAM" id="Phobius"/>
    </source>
</evidence>
<evidence type="ECO:0000256" key="1">
    <source>
        <dbReference type="ARBA" id="ARBA00004651"/>
    </source>
</evidence>
<dbReference type="InterPro" id="IPR036259">
    <property type="entry name" value="MFS_trans_sf"/>
</dbReference>
<gene>
    <name evidence="9" type="ORF">L5G33_10735</name>
</gene>
<dbReference type="RefSeq" id="WP_236998158.1">
    <property type="nucleotide sequence ID" value="NZ_JAKKOR010000007.1"/>
</dbReference>
<evidence type="ECO:0000259" key="8">
    <source>
        <dbReference type="PROSITE" id="PS50850"/>
    </source>
</evidence>
<keyword evidence="10" id="KW-1185">Reference proteome</keyword>
<feature type="transmembrane region" description="Helical" evidence="7">
    <location>
        <begin position="174"/>
        <end position="195"/>
    </location>
</feature>
<feature type="transmembrane region" description="Helical" evidence="7">
    <location>
        <begin position="56"/>
        <end position="75"/>
    </location>
</feature>
<proteinExistence type="predicted"/>
<dbReference type="Gene3D" id="1.20.1250.20">
    <property type="entry name" value="MFS general substrate transporter like domains"/>
    <property type="match status" value="1"/>
</dbReference>
<dbReference type="InterPro" id="IPR011701">
    <property type="entry name" value="MFS"/>
</dbReference>
<feature type="transmembrane region" description="Helical" evidence="7">
    <location>
        <begin position="370"/>
        <end position="395"/>
    </location>
</feature>
<evidence type="ECO:0000256" key="3">
    <source>
        <dbReference type="ARBA" id="ARBA00022475"/>
    </source>
</evidence>
<name>A0ABS9ITQ3_9ACTN</name>
<feature type="transmembrane region" description="Helical" evidence="7">
    <location>
        <begin position="207"/>
        <end position="226"/>
    </location>
</feature>
<feature type="transmembrane region" description="Helical" evidence="7">
    <location>
        <begin position="449"/>
        <end position="468"/>
    </location>
</feature>